<feature type="domain" description="STAS" evidence="1">
    <location>
        <begin position="5"/>
        <end position="115"/>
    </location>
</feature>
<dbReference type="KEGG" id="psuu:Psuf_043180"/>
<accession>A0A6F8YLI8</accession>
<evidence type="ECO:0000313" key="2">
    <source>
        <dbReference type="EMBL" id="BCB87005.1"/>
    </source>
</evidence>
<sequence>MPTAVQCLIDDHQAYAIARVVGVLDGSGAAAVRTALIKCLAEQPEAVLVDLSEMRLADPNALSIFLAVARQAERWPAVPLVLCAPQADAAELLRLRSRDRPMPVLPSLADAVRSLDLGSAAPSISEDLLPVVGAGRRAREIATEVCFQWEVPGLVGPACTVVTEFVNNVVAHAHTMMTLRLSLRDRCLHIAVRDGSAAEPVLRRAVSHTALAGRGLALVDAVARHWGTLPTEGGKVVWAMLDEGPPRR</sequence>
<dbReference type="InterPro" id="IPR050267">
    <property type="entry name" value="Anti-sigma-factor_SerPK"/>
</dbReference>
<gene>
    <name evidence="2" type="ORF">Psuf_043180</name>
</gene>
<dbReference type="InterPro" id="IPR036513">
    <property type="entry name" value="STAS_dom_sf"/>
</dbReference>
<dbReference type="Proteomes" id="UP000503011">
    <property type="component" value="Chromosome"/>
</dbReference>
<proteinExistence type="predicted"/>
<dbReference type="CDD" id="cd16936">
    <property type="entry name" value="HATPase_RsbW-like"/>
    <property type="match status" value="1"/>
</dbReference>
<dbReference type="CDD" id="cd07043">
    <property type="entry name" value="STAS_anti-anti-sigma_factors"/>
    <property type="match status" value="1"/>
</dbReference>
<name>A0A6F8YLI8_9ACTN</name>
<dbReference type="Gene3D" id="3.30.565.10">
    <property type="entry name" value="Histidine kinase-like ATPase, C-terminal domain"/>
    <property type="match status" value="1"/>
</dbReference>
<evidence type="ECO:0000259" key="1">
    <source>
        <dbReference type="PROSITE" id="PS50801"/>
    </source>
</evidence>
<dbReference type="Pfam" id="PF01740">
    <property type="entry name" value="STAS"/>
    <property type="match status" value="1"/>
</dbReference>
<protein>
    <submittedName>
        <fullName evidence="2">Anti-anti-sigma factor</fullName>
    </submittedName>
</protein>
<dbReference type="PANTHER" id="PTHR35526:SF3">
    <property type="entry name" value="ANTI-SIGMA-F FACTOR RSBW"/>
    <property type="match status" value="1"/>
</dbReference>
<dbReference type="InterPro" id="IPR036890">
    <property type="entry name" value="HATPase_C_sf"/>
</dbReference>
<dbReference type="PROSITE" id="PS50801">
    <property type="entry name" value="STAS"/>
    <property type="match status" value="1"/>
</dbReference>
<keyword evidence="3" id="KW-1185">Reference proteome</keyword>
<dbReference type="EMBL" id="AP022871">
    <property type="protein sequence ID" value="BCB87005.1"/>
    <property type="molecule type" value="Genomic_DNA"/>
</dbReference>
<organism evidence="2 3">
    <name type="scientific">Phytohabitans suffuscus</name>
    <dbReference type="NCBI Taxonomy" id="624315"/>
    <lineage>
        <taxon>Bacteria</taxon>
        <taxon>Bacillati</taxon>
        <taxon>Actinomycetota</taxon>
        <taxon>Actinomycetes</taxon>
        <taxon>Micromonosporales</taxon>
        <taxon>Micromonosporaceae</taxon>
    </lineage>
</organism>
<reference evidence="2 3" key="1">
    <citation type="submission" date="2020-03" db="EMBL/GenBank/DDBJ databases">
        <title>Whole genome shotgun sequence of Phytohabitans suffuscus NBRC 105367.</title>
        <authorList>
            <person name="Komaki H."/>
            <person name="Tamura T."/>
        </authorList>
    </citation>
    <scope>NUCLEOTIDE SEQUENCE [LARGE SCALE GENOMIC DNA]</scope>
    <source>
        <strain evidence="2 3">NBRC 105367</strain>
    </source>
</reference>
<evidence type="ECO:0000313" key="3">
    <source>
        <dbReference type="Proteomes" id="UP000503011"/>
    </source>
</evidence>
<dbReference type="InterPro" id="IPR002645">
    <property type="entry name" value="STAS_dom"/>
</dbReference>
<dbReference type="PANTHER" id="PTHR35526">
    <property type="entry name" value="ANTI-SIGMA-F FACTOR RSBW-RELATED"/>
    <property type="match status" value="1"/>
</dbReference>
<dbReference type="RefSeq" id="WP_197945947.1">
    <property type="nucleotide sequence ID" value="NZ_AP022871.1"/>
</dbReference>
<reference evidence="2 3" key="2">
    <citation type="submission" date="2020-03" db="EMBL/GenBank/DDBJ databases">
        <authorList>
            <person name="Ichikawa N."/>
            <person name="Kimura A."/>
            <person name="Kitahashi Y."/>
            <person name="Uohara A."/>
        </authorList>
    </citation>
    <scope>NUCLEOTIDE SEQUENCE [LARGE SCALE GENOMIC DNA]</scope>
    <source>
        <strain evidence="2 3">NBRC 105367</strain>
    </source>
</reference>
<dbReference type="SUPFAM" id="SSF52091">
    <property type="entry name" value="SpoIIaa-like"/>
    <property type="match status" value="1"/>
</dbReference>
<dbReference type="Gene3D" id="3.30.750.24">
    <property type="entry name" value="STAS domain"/>
    <property type="match status" value="1"/>
</dbReference>
<dbReference type="SUPFAM" id="SSF55874">
    <property type="entry name" value="ATPase domain of HSP90 chaperone/DNA topoisomerase II/histidine kinase"/>
    <property type="match status" value="1"/>
</dbReference>
<dbReference type="AlphaFoldDB" id="A0A6F8YLI8"/>